<gene>
    <name evidence="2" type="ORF">HR45_08500</name>
</gene>
<sequence length="168" mass="19730">MSDIFTFQWIFVSWIITLIIHHHTLKRAAISDSKDGLIDLLNNLSMLDWLKDENFSLLTEEKFNTKISRIRWRIKQLNELSSCIILSEDSIDPLLDFDVEKFLSDDISTNEKKDFKFQLQNHCDDLIDLLEENYFNKVLKCKTFIFKSSRSSWIGLVLLILLVVLISA</sequence>
<dbReference type="EMBL" id="JPEO01000004">
    <property type="protein sequence ID" value="KFZ37875.1"/>
    <property type="molecule type" value="Genomic_DNA"/>
</dbReference>
<proteinExistence type="predicted"/>
<reference evidence="2 3" key="1">
    <citation type="submission" date="2014-06" db="EMBL/GenBank/DDBJ databases">
        <title>Shewanella sp. YQH10.</title>
        <authorList>
            <person name="Liu Y."/>
            <person name="Zeng R."/>
        </authorList>
    </citation>
    <scope>NUCLEOTIDE SEQUENCE [LARGE SCALE GENOMIC DNA]</scope>
    <source>
        <strain evidence="2 3">YQH10</strain>
    </source>
</reference>
<dbReference type="RefSeq" id="WP_037441795.1">
    <property type="nucleotide sequence ID" value="NZ_JPEO01000004.1"/>
</dbReference>
<comment type="caution">
    <text evidence="2">The sequence shown here is derived from an EMBL/GenBank/DDBJ whole genome shotgun (WGS) entry which is preliminary data.</text>
</comment>
<accession>A0A094JDC2</accession>
<feature type="transmembrane region" description="Helical" evidence="1">
    <location>
        <begin position="150"/>
        <end position="167"/>
    </location>
</feature>
<dbReference type="eggNOG" id="ENOG503423K">
    <property type="taxonomic scope" value="Bacteria"/>
</dbReference>
<keyword evidence="1" id="KW-0812">Transmembrane</keyword>
<dbReference type="OrthoDB" id="5919061at2"/>
<evidence type="ECO:0000256" key="1">
    <source>
        <dbReference type="SAM" id="Phobius"/>
    </source>
</evidence>
<organism evidence="2 3">
    <name type="scientific">Shewanella mangrovi</name>
    <dbReference type="NCBI Taxonomy" id="1515746"/>
    <lineage>
        <taxon>Bacteria</taxon>
        <taxon>Pseudomonadati</taxon>
        <taxon>Pseudomonadota</taxon>
        <taxon>Gammaproteobacteria</taxon>
        <taxon>Alteromonadales</taxon>
        <taxon>Shewanellaceae</taxon>
        <taxon>Shewanella</taxon>
    </lineage>
</organism>
<dbReference type="AlphaFoldDB" id="A0A094JDC2"/>
<keyword evidence="1" id="KW-1133">Transmembrane helix</keyword>
<evidence type="ECO:0000313" key="3">
    <source>
        <dbReference type="Proteomes" id="UP000029264"/>
    </source>
</evidence>
<feature type="transmembrane region" description="Helical" evidence="1">
    <location>
        <begin position="6"/>
        <end position="25"/>
    </location>
</feature>
<evidence type="ECO:0000313" key="2">
    <source>
        <dbReference type="EMBL" id="KFZ37875.1"/>
    </source>
</evidence>
<keyword evidence="1" id="KW-0472">Membrane</keyword>
<dbReference type="Proteomes" id="UP000029264">
    <property type="component" value="Unassembled WGS sequence"/>
</dbReference>
<keyword evidence="3" id="KW-1185">Reference proteome</keyword>
<name>A0A094JDC2_9GAMM</name>
<dbReference type="STRING" id="1515746.HR45_08500"/>
<protein>
    <submittedName>
        <fullName evidence="2">Uncharacterized protein</fullName>
    </submittedName>
</protein>